<keyword evidence="1" id="KW-0472">Membrane</keyword>
<sequence>MVSSKNTADFEGITSLNGAISINLGFGPLRAEKRENLKDDLRGKNVLLQRHGGCRLDVLSRISDYNYRISHQFISFFKLHDSINLAWNCEKIIEREFCKKETRKGSHLRTNVEHPLMRCQSYNVSVFNLGERHSVIAQRRICTNNGALLAWIIIHLFIDLVALIAIQTTRYRALLPYIFTAVIDLLMSSAYLVVLFVHMIRGEQIDNVLVIFIIFVVLFKSYSLYCSRRLYWILQSVFDRRYSTRTVVIKDDSSFQF</sequence>
<keyword evidence="3" id="KW-1185">Reference proteome</keyword>
<protein>
    <submittedName>
        <fullName evidence="2">Uncharacterized protein</fullName>
    </submittedName>
</protein>
<accession>A0A3P6S519</accession>
<organism evidence="2 3">
    <name type="scientific">Cylicostephanus goldi</name>
    <name type="common">Nematode worm</name>
    <dbReference type="NCBI Taxonomy" id="71465"/>
    <lineage>
        <taxon>Eukaryota</taxon>
        <taxon>Metazoa</taxon>
        <taxon>Ecdysozoa</taxon>
        <taxon>Nematoda</taxon>
        <taxon>Chromadorea</taxon>
        <taxon>Rhabditida</taxon>
        <taxon>Rhabditina</taxon>
        <taxon>Rhabditomorpha</taxon>
        <taxon>Strongyloidea</taxon>
        <taxon>Strongylidae</taxon>
        <taxon>Cylicostephanus</taxon>
    </lineage>
</organism>
<dbReference type="Proteomes" id="UP000271889">
    <property type="component" value="Unassembled WGS sequence"/>
</dbReference>
<feature type="transmembrane region" description="Helical" evidence="1">
    <location>
        <begin position="207"/>
        <end position="225"/>
    </location>
</feature>
<feature type="transmembrane region" description="Helical" evidence="1">
    <location>
        <begin position="148"/>
        <end position="166"/>
    </location>
</feature>
<reference evidence="2 3" key="1">
    <citation type="submission" date="2018-11" db="EMBL/GenBank/DDBJ databases">
        <authorList>
            <consortium name="Pathogen Informatics"/>
        </authorList>
    </citation>
    <scope>NUCLEOTIDE SEQUENCE [LARGE SCALE GENOMIC DNA]</scope>
</reference>
<evidence type="ECO:0000256" key="1">
    <source>
        <dbReference type="SAM" id="Phobius"/>
    </source>
</evidence>
<feature type="transmembrane region" description="Helical" evidence="1">
    <location>
        <begin position="178"/>
        <end position="201"/>
    </location>
</feature>
<keyword evidence="1" id="KW-1133">Transmembrane helix</keyword>
<proteinExistence type="predicted"/>
<gene>
    <name evidence="2" type="ORF">CGOC_LOCUS1472</name>
</gene>
<dbReference type="EMBL" id="UYRV01002768">
    <property type="protein sequence ID" value="VDK49198.1"/>
    <property type="molecule type" value="Genomic_DNA"/>
</dbReference>
<evidence type="ECO:0000313" key="2">
    <source>
        <dbReference type="EMBL" id="VDK49198.1"/>
    </source>
</evidence>
<evidence type="ECO:0000313" key="3">
    <source>
        <dbReference type="Proteomes" id="UP000271889"/>
    </source>
</evidence>
<dbReference type="AlphaFoldDB" id="A0A3P6S519"/>
<name>A0A3P6S519_CYLGO</name>
<keyword evidence="1" id="KW-0812">Transmembrane</keyword>
<dbReference type="OrthoDB" id="5827554at2759"/>